<dbReference type="Proteomes" id="UP000326780">
    <property type="component" value="Chromosome"/>
</dbReference>
<dbReference type="EMBL" id="CP045644">
    <property type="protein sequence ID" value="QFZ84596.1"/>
    <property type="molecule type" value="Genomic_DNA"/>
</dbReference>
<reference evidence="1 2" key="1">
    <citation type="submission" date="2019-10" db="EMBL/GenBank/DDBJ databases">
        <title>Complete genome sequence of Variovorax paradoxus 5C-2.</title>
        <authorList>
            <person name="Gogoleva N.E."/>
            <person name="Balkin A.S."/>
        </authorList>
    </citation>
    <scope>NUCLEOTIDE SEQUENCE [LARGE SCALE GENOMIC DNA]</scope>
    <source>
        <strain evidence="1 2">5C-2</strain>
    </source>
</reference>
<evidence type="ECO:0000313" key="2">
    <source>
        <dbReference type="Proteomes" id="UP000326780"/>
    </source>
</evidence>
<accession>A0A5Q0M578</accession>
<dbReference type="AlphaFoldDB" id="A0A5Q0M578"/>
<proteinExistence type="predicted"/>
<sequence length="211" mass="22555">MSQAQTKVSKSFTARMTMLQSHRLAATSADIASVIGAKNSVFQFTEAVNAAIDKMKIDTTQIFAIDRNPKVIKRFIQFIHGVNAKSYANIDNTTATIIYALQLAGDNPLTVDALHYIGAGLKSGKIAPESRGVSRTAVNKLFGRVGLSTIPTQCSRTVGKNGFLQLAGATVGEPGKQNQAVKLNTEHPLIVAFNACMNAATESQIDEMVKA</sequence>
<evidence type="ECO:0000313" key="1">
    <source>
        <dbReference type="EMBL" id="QFZ84596.1"/>
    </source>
</evidence>
<dbReference type="RefSeq" id="WP_153283217.1">
    <property type="nucleotide sequence ID" value="NZ_CP045644.1"/>
</dbReference>
<organism evidence="1 2">
    <name type="scientific">Variovorax paradoxus</name>
    <dbReference type="NCBI Taxonomy" id="34073"/>
    <lineage>
        <taxon>Bacteria</taxon>
        <taxon>Pseudomonadati</taxon>
        <taxon>Pseudomonadota</taxon>
        <taxon>Betaproteobacteria</taxon>
        <taxon>Burkholderiales</taxon>
        <taxon>Comamonadaceae</taxon>
        <taxon>Variovorax</taxon>
    </lineage>
</organism>
<gene>
    <name evidence="1" type="ORF">GFK26_18380</name>
</gene>
<protein>
    <submittedName>
        <fullName evidence="1">Uncharacterized protein</fullName>
    </submittedName>
</protein>
<name>A0A5Q0M578_VARPD</name>